<dbReference type="Proteomes" id="UP000064920">
    <property type="component" value="Chromosome"/>
</dbReference>
<reference evidence="2 3" key="1">
    <citation type="submission" date="2015-05" db="EMBL/GenBank/DDBJ databases">
        <authorList>
            <person name="Wang D.B."/>
            <person name="Wang M."/>
        </authorList>
    </citation>
    <scope>NUCLEOTIDE SEQUENCE [LARGE SCALE GENOMIC DNA]</scope>
    <source>
        <strain evidence="2 3">IMCC 12053</strain>
    </source>
</reference>
<sequence length="63" mass="7228">MLKEAEHVGTGQFKKIRETRAHAWYCARGAAVVSLFVLWQVPTAHGYRSRSKEPECTLLRAVW</sequence>
<dbReference type="AlphaFoldDB" id="A0A0N9ZPQ4"/>
<evidence type="ECO:0000313" key="3">
    <source>
        <dbReference type="Proteomes" id="UP000064920"/>
    </source>
</evidence>
<keyword evidence="1" id="KW-0812">Transmembrane</keyword>
<gene>
    <name evidence="2" type="ORF">IMCC12053_1629</name>
</gene>
<dbReference type="STRING" id="1397108.IMCC12053_1629"/>
<keyword evidence="1" id="KW-1133">Transmembrane helix</keyword>
<evidence type="ECO:0000313" key="2">
    <source>
        <dbReference type="EMBL" id="ALI55576.1"/>
    </source>
</evidence>
<organism evidence="2 3">
    <name type="scientific">Celeribacter marinus</name>
    <dbReference type="NCBI Taxonomy" id="1397108"/>
    <lineage>
        <taxon>Bacteria</taxon>
        <taxon>Pseudomonadati</taxon>
        <taxon>Pseudomonadota</taxon>
        <taxon>Alphaproteobacteria</taxon>
        <taxon>Rhodobacterales</taxon>
        <taxon>Roseobacteraceae</taxon>
        <taxon>Celeribacter</taxon>
    </lineage>
</organism>
<dbReference type="PATRIC" id="fig|1397108.4.peg.1663"/>
<proteinExistence type="predicted"/>
<keyword evidence="1" id="KW-0472">Membrane</keyword>
<protein>
    <submittedName>
        <fullName evidence="2">Uncharacterized protein</fullName>
    </submittedName>
</protein>
<name>A0A0N9ZPQ4_9RHOB</name>
<dbReference type="KEGG" id="cmar:IMCC12053_1629"/>
<feature type="transmembrane region" description="Helical" evidence="1">
    <location>
        <begin position="21"/>
        <end position="41"/>
    </location>
</feature>
<evidence type="ECO:0000256" key="1">
    <source>
        <dbReference type="SAM" id="Phobius"/>
    </source>
</evidence>
<keyword evidence="3" id="KW-1185">Reference proteome</keyword>
<dbReference type="EMBL" id="CP012023">
    <property type="protein sequence ID" value="ALI55576.1"/>
    <property type="molecule type" value="Genomic_DNA"/>
</dbReference>
<accession>A0A0N9ZPQ4</accession>